<dbReference type="PRINTS" id="PR00452">
    <property type="entry name" value="SH3DOMAIN"/>
</dbReference>
<evidence type="ECO:0000256" key="4">
    <source>
        <dbReference type="SAM" id="MobiDB-lite"/>
    </source>
</evidence>
<gene>
    <name evidence="6" type="ORF">NLI96_g5667</name>
</gene>
<dbReference type="EMBL" id="JANAWD010000190">
    <property type="protein sequence ID" value="KAJ3484405.1"/>
    <property type="molecule type" value="Genomic_DNA"/>
</dbReference>
<protein>
    <recommendedName>
        <fullName evidence="5">SH3 domain-containing protein</fullName>
    </recommendedName>
</protein>
<dbReference type="SUPFAM" id="SSF50044">
    <property type="entry name" value="SH3-domain"/>
    <property type="match status" value="1"/>
</dbReference>
<dbReference type="InterPro" id="IPR001452">
    <property type="entry name" value="SH3_domain"/>
</dbReference>
<dbReference type="InterPro" id="IPR007461">
    <property type="entry name" value="Ysc84_actin-binding"/>
</dbReference>
<dbReference type="InterPro" id="IPR033643">
    <property type="entry name" value="SYLF_SH3YL1-like"/>
</dbReference>
<feature type="compositionally biased region" description="Basic and acidic residues" evidence="4">
    <location>
        <begin position="349"/>
        <end position="365"/>
    </location>
</feature>
<keyword evidence="2 3" id="KW-0728">SH3 domain</keyword>
<dbReference type="GO" id="GO:0051666">
    <property type="term" value="P:actin cortical patch localization"/>
    <property type="evidence" value="ECO:0007669"/>
    <property type="project" value="TreeGrafter"/>
</dbReference>
<feature type="domain" description="SH3" evidence="5">
    <location>
        <begin position="532"/>
        <end position="591"/>
    </location>
</feature>
<feature type="compositionally biased region" description="Low complexity" evidence="4">
    <location>
        <begin position="388"/>
        <end position="398"/>
    </location>
</feature>
<dbReference type="GO" id="GO:0030479">
    <property type="term" value="C:actin cortical patch"/>
    <property type="evidence" value="ECO:0007669"/>
    <property type="project" value="TreeGrafter"/>
</dbReference>
<name>A0AAD5YEL8_9APHY</name>
<evidence type="ECO:0000256" key="3">
    <source>
        <dbReference type="PROSITE-ProRule" id="PRU00192"/>
    </source>
</evidence>
<comment type="caution">
    <text evidence="6">The sequence shown here is derived from an EMBL/GenBank/DDBJ whole genome shotgun (WGS) entry which is preliminary data.</text>
</comment>
<dbReference type="Proteomes" id="UP001212997">
    <property type="component" value="Unassembled WGS sequence"/>
</dbReference>
<dbReference type="PROSITE" id="PS50002">
    <property type="entry name" value="SH3"/>
    <property type="match status" value="1"/>
</dbReference>
<accession>A0AAD5YEL8</accession>
<evidence type="ECO:0000256" key="1">
    <source>
        <dbReference type="ARBA" id="ARBA00007761"/>
    </source>
</evidence>
<dbReference type="InterPro" id="IPR051702">
    <property type="entry name" value="SH3_domain_YSC84-like"/>
</dbReference>
<dbReference type="PANTHER" id="PTHR15629">
    <property type="entry name" value="SH3YL1 PROTEIN"/>
    <property type="match status" value="1"/>
</dbReference>
<evidence type="ECO:0000256" key="2">
    <source>
        <dbReference type="ARBA" id="ARBA00022443"/>
    </source>
</evidence>
<dbReference type="GO" id="GO:0051015">
    <property type="term" value="F:actin filament binding"/>
    <property type="evidence" value="ECO:0007669"/>
    <property type="project" value="TreeGrafter"/>
</dbReference>
<feature type="region of interest" description="Disordered" evidence="4">
    <location>
        <begin position="268"/>
        <end position="495"/>
    </location>
</feature>
<comment type="similarity">
    <text evidence="1">Belongs to the SH3YL1 family.</text>
</comment>
<dbReference type="GO" id="GO:0051017">
    <property type="term" value="P:actin filament bundle assembly"/>
    <property type="evidence" value="ECO:0007669"/>
    <property type="project" value="TreeGrafter"/>
</dbReference>
<feature type="compositionally biased region" description="Polar residues" evidence="4">
    <location>
        <begin position="299"/>
        <end position="322"/>
    </location>
</feature>
<evidence type="ECO:0000313" key="6">
    <source>
        <dbReference type="EMBL" id="KAJ3484405.1"/>
    </source>
</evidence>
<sequence length="591" mass="63635">MKFNTPLPQSLPKECQKAAKIFKSFVDSGNNGLDGVIPRNILENAKGFAIFTVFKAGFLFSARAGSGVVVAKLEDGTWSAPSAIGTAGLGVGGQAGAEMTDFLVVLNSRSSAHRILEMLRVLPLCTHSNEYDAHRVDLLFGACALKRSFMAAGSVTLGGNLSIAVGPLGRNGEALGSVNTSGKLAAMYSYSKTRGLFGGVSIEGSVIMERQDANAQAYQSDVSAKMLLSGQVPPPEWAHPLTKTLEACTGLPGNHKWVQEFESRHQEDNYPFGGLESPRPEAGSSSSSSQRLKKGNRGRSGSNSYFDSFDDTGNSYSPSKSSYRTRDSLDEPWNREQASKGDQPTTEFFDTKFESDFVSDADMRKHPPIKTSPEVKTNRLIDDSDYHPNSPFNSSNSFDYQRSTPKTDAVSHRRSISAYTPSTSARRGFTNPFASSPSPSLSPSPLGGRGSLDYIEDLDGRGPAISSPSASRRQFKNPFTASPSPKPGTRAGTSSVDYLEDLDGKAPPMRFTPPPPKLTPKIPLAQPLPPEEGVARAIALYDFKAVQPGDLSFNKGQVIVVKEMSDSTDTWWTGKVEGREGVFPANFVEVV</sequence>
<keyword evidence="7" id="KW-1185">Reference proteome</keyword>
<feature type="compositionally biased region" description="Low complexity" evidence="4">
    <location>
        <begin position="435"/>
        <end position="446"/>
    </location>
</feature>
<reference evidence="6" key="1">
    <citation type="submission" date="2022-07" db="EMBL/GenBank/DDBJ databases">
        <title>Genome Sequence of Physisporinus lineatus.</title>
        <authorList>
            <person name="Buettner E."/>
        </authorList>
    </citation>
    <scope>NUCLEOTIDE SEQUENCE</scope>
    <source>
        <strain evidence="6">VT162</strain>
    </source>
</reference>
<dbReference type="Gene3D" id="2.30.30.40">
    <property type="entry name" value="SH3 Domains"/>
    <property type="match status" value="1"/>
</dbReference>
<feature type="compositionally biased region" description="Basic and acidic residues" evidence="4">
    <location>
        <begin position="324"/>
        <end position="339"/>
    </location>
</feature>
<evidence type="ECO:0000313" key="7">
    <source>
        <dbReference type="Proteomes" id="UP001212997"/>
    </source>
</evidence>
<dbReference type="AlphaFoldDB" id="A0AAD5YEL8"/>
<dbReference type="GO" id="GO:0035091">
    <property type="term" value="F:phosphatidylinositol binding"/>
    <property type="evidence" value="ECO:0007669"/>
    <property type="project" value="TreeGrafter"/>
</dbReference>
<dbReference type="InterPro" id="IPR036028">
    <property type="entry name" value="SH3-like_dom_sf"/>
</dbReference>
<dbReference type="CDD" id="cd11525">
    <property type="entry name" value="SYLF_SH3YL1_like"/>
    <property type="match status" value="1"/>
</dbReference>
<organism evidence="6 7">
    <name type="scientific">Meripilus lineatus</name>
    <dbReference type="NCBI Taxonomy" id="2056292"/>
    <lineage>
        <taxon>Eukaryota</taxon>
        <taxon>Fungi</taxon>
        <taxon>Dikarya</taxon>
        <taxon>Basidiomycota</taxon>
        <taxon>Agaricomycotina</taxon>
        <taxon>Agaricomycetes</taxon>
        <taxon>Polyporales</taxon>
        <taxon>Meripilaceae</taxon>
        <taxon>Meripilus</taxon>
    </lineage>
</organism>
<feature type="compositionally biased region" description="Polar residues" evidence="4">
    <location>
        <begin position="466"/>
        <end position="483"/>
    </location>
</feature>
<dbReference type="SMART" id="SM00326">
    <property type="entry name" value="SH3"/>
    <property type="match status" value="1"/>
</dbReference>
<proteinExistence type="inferred from homology"/>
<dbReference type="FunFam" id="2.30.30.40:FF:000100">
    <property type="entry name" value="SH3 domain-containing YSC84-like protein 1"/>
    <property type="match status" value="1"/>
</dbReference>
<evidence type="ECO:0000259" key="5">
    <source>
        <dbReference type="PROSITE" id="PS50002"/>
    </source>
</evidence>
<dbReference type="PANTHER" id="PTHR15629:SF2">
    <property type="entry name" value="SH3 DOMAIN-CONTAINING YSC84-LIKE PROTEIN 1"/>
    <property type="match status" value="1"/>
</dbReference>
<dbReference type="Pfam" id="PF00018">
    <property type="entry name" value="SH3_1"/>
    <property type="match status" value="1"/>
</dbReference>
<dbReference type="Pfam" id="PF04366">
    <property type="entry name" value="Ysc84"/>
    <property type="match status" value="1"/>
</dbReference>
<feature type="compositionally biased region" description="Basic and acidic residues" evidence="4">
    <location>
        <begin position="376"/>
        <end position="386"/>
    </location>
</feature>